<proteinExistence type="predicted"/>
<accession>T0BL03</accession>
<evidence type="ECO:0000313" key="2">
    <source>
        <dbReference type="EMBL" id="UNO47764.1"/>
    </source>
</evidence>
<dbReference type="KEGG" id="aaco:K1I37_13835"/>
<dbReference type="STRING" id="1356854.N007_17025"/>
<reference evidence="3" key="1">
    <citation type="journal article" date="2022" name="G3 (Bethesda)">
        <title>Unveiling the complete genome sequence of Alicyclobacillus acidoterrestris DSM 3922T, a taint-producing strain.</title>
        <authorList>
            <person name="Leonardo I.C."/>
            <person name="Barreto Crespo M.T."/>
            <person name="Gaspar F.B."/>
        </authorList>
    </citation>
    <scope>NUCLEOTIDE SEQUENCE [LARGE SCALE GENOMIC DNA]</scope>
    <source>
        <strain evidence="3">DSM 3922</strain>
    </source>
</reference>
<organism evidence="2 3">
    <name type="scientific">Alicyclobacillus acidoterrestris (strain ATCC 49025 / DSM 3922 / CIP 106132 / NCIMB 13137 / GD3B)</name>
    <dbReference type="NCBI Taxonomy" id="1356854"/>
    <lineage>
        <taxon>Bacteria</taxon>
        <taxon>Bacillati</taxon>
        <taxon>Bacillota</taxon>
        <taxon>Bacilli</taxon>
        <taxon>Bacillales</taxon>
        <taxon>Alicyclobacillaceae</taxon>
        <taxon>Alicyclobacillus</taxon>
    </lineage>
</organism>
<dbReference type="PANTHER" id="PTHR13947">
    <property type="entry name" value="GNAT FAMILY N-ACETYLTRANSFERASE"/>
    <property type="match status" value="1"/>
</dbReference>
<dbReference type="eggNOG" id="COG0456">
    <property type="taxonomic scope" value="Bacteria"/>
</dbReference>
<dbReference type="InterPro" id="IPR000182">
    <property type="entry name" value="GNAT_dom"/>
</dbReference>
<evidence type="ECO:0000256" key="1">
    <source>
        <dbReference type="ARBA" id="ARBA00022679"/>
    </source>
</evidence>
<keyword evidence="3" id="KW-1185">Reference proteome</keyword>
<dbReference type="RefSeq" id="WP_021298538.1">
    <property type="nucleotide sequence ID" value="NZ_AURB01000194.1"/>
</dbReference>
<dbReference type="GO" id="GO:0008080">
    <property type="term" value="F:N-acetyltransferase activity"/>
    <property type="evidence" value="ECO:0007669"/>
    <property type="project" value="InterPro"/>
</dbReference>
<gene>
    <name evidence="2" type="ORF">K1I37_13835</name>
</gene>
<dbReference type="PANTHER" id="PTHR13947:SF37">
    <property type="entry name" value="LD18367P"/>
    <property type="match status" value="1"/>
</dbReference>
<dbReference type="Proteomes" id="UP000829401">
    <property type="component" value="Chromosome"/>
</dbReference>
<evidence type="ECO:0000313" key="3">
    <source>
        <dbReference type="Proteomes" id="UP000829401"/>
    </source>
</evidence>
<dbReference type="PROSITE" id="PS51186">
    <property type="entry name" value="GNAT"/>
    <property type="match status" value="1"/>
</dbReference>
<dbReference type="Pfam" id="PF00583">
    <property type="entry name" value="Acetyltransf_1"/>
    <property type="match status" value="1"/>
</dbReference>
<name>T0BL03_ALIAG</name>
<dbReference type="InterPro" id="IPR050769">
    <property type="entry name" value="NAT_camello-type"/>
</dbReference>
<dbReference type="CDD" id="cd04301">
    <property type="entry name" value="NAT_SF"/>
    <property type="match status" value="1"/>
</dbReference>
<protein>
    <submittedName>
        <fullName evidence="2">GNAT family N-acetyltransferase</fullName>
    </submittedName>
</protein>
<keyword evidence="1" id="KW-0808">Transferase</keyword>
<accession>A0A9E6ZRD6</accession>
<dbReference type="AlphaFoldDB" id="T0BL03"/>
<dbReference type="Gene3D" id="3.40.630.30">
    <property type="match status" value="1"/>
</dbReference>
<dbReference type="InterPro" id="IPR016181">
    <property type="entry name" value="Acyl_CoA_acyltransferase"/>
</dbReference>
<dbReference type="SUPFAM" id="SSF55729">
    <property type="entry name" value="Acyl-CoA N-acyltransferases (Nat)"/>
    <property type="match status" value="1"/>
</dbReference>
<dbReference type="EMBL" id="CP080467">
    <property type="protein sequence ID" value="UNO47764.1"/>
    <property type="molecule type" value="Genomic_DNA"/>
</dbReference>
<dbReference type="OrthoDB" id="5419426at2"/>
<sequence>MIRSFEDADAQYIIDAHYDIYHREYGYDLSFKDFISNSVNDFISKGDRTSEHIWILDIQQSPKGSIVLTRVDDKTAQIRLFLVEPEFRGLGYGRSLIQQAIDFARLNHYETIILWTNRSLKSARHLYGKFGFKLVEQKMSVLSNQLLIEERWSLTL</sequence>